<gene>
    <name evidence="3" type="ORF">COU28_02160</name>
</gene>
<evidence type="ECO:0000313" key="3">
    <source>
        <dbReference type="EMBL" id="PIR78329.1"/>
    </source>
</evidence>
<comment type="caution">
    <text evidence="3">The sequence shown here is derived from an EMBL/GenBank/DDBJ whole genome shotgun (WGS) entry which is preliminary data.</text>
</comment>
<feature type="domain" description="CBU-0592-like" evidence="2">
    <location>
        <begin position="8"/>
        <end position="78"/>
    </location>
</feature>
<evidence type="ECO:0000259" key="2">
    <source>
        <dbReference type="Pfam" id="PF26604"/>
    </source>
</evidence>
<dbReference type="Pfam" id="PF26604">
    <property type="entry name" value="CBU_0592"/>
    <property type="match status" value="1"/>
</dbReference>
<feature type="transmembrane region" description="Helical" evidence="1">
    <location>
        <begin position="9"/>
        <end position="28"/>
    </location>
</feature>
<keyword evidence="1" id="KW-0472">Membrane</keyword>
<dbReference type="InterPro" id="IPR058058">
    <property type="entry name" value="CBU_0592-like"/>
</dbReference>
<reference evidence="4" key="1">
    <citation type="submission" date="2017-09" db="EMBL/GenBank/DDBJ databases">
        <title>Depth-based differentiation of microbial function through sediment-hosted aquifers and enrichment of novel symbionts in the deep terrestrial subsurface.</title>
        <authorList>
            <person name="Probst A.J."/>
            <person name="Ladd B."/>
            <person name="Jarett J.K."/>
            <person name="Geller-Mcgrath D.E."/>
            <person name="Sieber C.M.K."/>
            <person name="Emerson J.B."/>
            <person name="Anantharaman K."/>
            <person name="Thomas B.C."/>
            <person name="Malmstrom R."/>
            <person name="Stieglmeier M."/>
            <person name="Klingl A."/>
            <person name="Woyke T."/>
            <person name="Ryan C.M."/>
            <person name="Banfield J.F."/>
        </authorList>
    </citation>
    <scope>NUCLEOTIDE SEQUENCE [LARGE SCALE GENOMIC DNA]</scope>
</reference>
<sequence>MKSFIANNLGWYGAIAILLAFALINFAIITPNSSIYLVLNLTGSIGILINAKRKKDFPTVTLNAYWIIISFIALVRIF</sequence>
<name>A0A2H0TYM3_9BACT</name>
<dbReference type="EMBL" id="PFBU01000042">
    <property type="protein sequence ID" value="PIR78329.1"/>
    <property type="molecule type" value="Genomic_DNA"/>
</dbReference>
<keyword evidence="1" id="KW-0812">Transmembrane</keyword>
<dbReference type="AlphaFoldDB" id="A0A2H0TYM3"/>
<accession>A0A2H0TYM3</accession>
<proteinExistence type="predicted"/>
<feature type="transmembrane region" description="Helical" evidence="1">
    <location>
        <begin position="60"/>
        <end position="77"/>
    </location>
</feature>
<evidence type="ECO:0000313" key="4">
    <source>
        <dbReference type="Proteomes" id="UP000230852"/>
    </source>
</evidence>
<organism evidence="3 4">
    <name type="scientific">Candidatus Magasanikbacteria bacterium CG10_big_fil_rev_8_21_14_0_10_36_16</name>
    <dbReference type="NCBI Taxonomy" id="1974645"/>
    <lineage>
        <taxon>Bacteria</taxon>
        <taxon>Candidatus Magasanikiibacteriota</taxon>
    </lineage>
</organism>
<dbReference type="NCBIfam" id="NF047864">
    <property type="entry name" value="CBU_0592_membra"/>
    <property type="match status" value="1"/>
</dbReference>
<keyword evidence="1" id="KW-1133">Transmembrane helix</keyword>
<protein>
    <recommendedName>
        <fullName evidence="2">CBU-0592-like domain-containing protein</fullName>
    </recommendedName>
</protein>
<evidence type="ECO:0000256" key="1">
    <source>
        <dbReference type="SAM" id="Phobius"/>
    </source>
</evidence>
<feature type="transmembrane region" description="Helical" evidence="1">
    <location>
        <begin position="34"/>
        <end position="51"/>
    </location>
</feature>
<dbReference type="Proteomes" id="UP000230852">
    <property type="component" value="Unassembled WGS sequence"/>
</dbReference>